<evidence type="ECO:0000256" key="5">
    <source>
        <dbReference type="ARBA" id="ARBA00022964"/>
    </source>
</evidence>
<name>A0A941FAJ7_9ACTN</name>
<dbReference type="InterPro" id="IPR043266">
    <property type="entry name" value="RHO_NdoB-like_C"/>
</dbReference>
<dbReference type="Gene3D" id="3.90.380.10">
    <property type="entry name" value="Naphthalene 1,2-dioxygenase Alpha Subunit, Chain A, domain 1"/>
    <property type="match status" value="1"/>
</dbReference>
<evidence type="ECO:0000256" key="6">
    <source>
        <dbReference type="ARBA" id="ARBA00023002"/>
    </source>
</evidence>
<dbReference type="PROSITE" id="PS51296">
    <property type="entry name" value="RIESKE"/>
    <property type="match status" value="1"/>
</dbReference>
<keyword evidence="4" id="KW-0058">Aromatic hydrocarbons catabolism</keyword>
<keyword evidence="5 11" id="KW-0223">Dioxygenase</keyword>
<keyword evidence="12" id="KW-1185">Reference proteome</keyword>
<protein>
    <submittedName>
        <fullName evidence="11">Aromatic ring-hydroxylating dioxygenase subunit alpha</fullName>
    </submittedName>
</protein>
<sequence>MSALIYADDAIYDAEMRNIFGKSWLFLAHESMLPKRGDYLTTSMGDDPVVVVNQGGGEYVAFLNQCRHRGMRLCRADEGNARAFTCSYHGWVYDLSGKLIQVPHEEDGYLGALDKSKLGAQRVPRLANHRGFVFGTWDEDGPSFDEYLGDMAWYFDSFADRWARTEVLGAPNRWIIECNWKLPSEQFATDVYHAETSHVSALIAQGKQWVDAESRGLQFSSPGGHGTGFYLDDAPDMTNYGEAVDQYRAEARQKEIDRLGETRALHVRGHNTIFPNFSFLVGTDTFRVWQPRGPHSIEVMAWTLADADAPAQVKDAVRRNAIRSFSAGGIFEAEDGENWAEIQQVLQSGRGRHASFNFTMGLGGAGKHPDFPGVISNIYSEEAGRAFYRRWLQLMEDGEQS</sequence>
<dbReference type="Pfam" id="PF00355">
    <property type="entry name" value="Rieske"/>
    <property type="match status" value="1"/>
</dbReference>
<dbReference type="GO" id="GO:0051537">
    <property type="term" value="F:2 iron, 2 sulfur cluster binding"/>
    <property type="evidence" value="ECO:0007669"/>
    <property type="project" value="UniProtKB-KW"/>
</dbReference>
<keyword evidence="2" id="KW-0001">2Fe-2S</keyword>
<evidence type="ECO:0000256" key="3">
    <source>
        <dbReference type="ARBA" id="ARBA00022723"/>
    </source>
</evidence>
<evidence type="ECO:0000256" key="7">
    <source>
        <dbReference type="ARBA" id="ARBA00023004"/>
    </source>
</evidence>
<dbReference type="Gene3D" id="2.102.10.10">
    <property type="entry name" value="Rieske [2Fe-2S] iron-sulphur domain"/>
    <property type="match status" value="1"/>
</dbReference>
<dbReference type="InterPro" id="IPR036922">
    <property type="entry name" value="Rieske_2Fe-2S_sf"/>
</dbReference>
<dbReference type="InterPro" id="IPR015881">
    <property type="entry name" value="ARHD_Rieske_2Fe_2S"/>
</dbReference>
<keyword evidence="3" id="KW-0479">Metal-binding</keyword>
<evidence type="ECO:0000313" key="11">
    <source>
        <dbReference type="EMBL" id="MBR8640493.1"/>
    </source>
</evidence>
<comment type="similarity">
    <text evidence="1">Belongs to the bacterial ring-hydroxylating dioxygenase alpha subunit family.</text>
</comment>
<evidence type="ECO:0000256" key="4">
    <source>
        <dbReference type="ARBA" id="ARBA00022797"/>
    </source>
</evidence>
<evidence type="ECO:0000256" key="1">
    <source>
        <dbReference type="ARBA" id="ARBA00008751"/>
    </source>
</evidence>
<dbReference type="SUPFAM" id="SSF55961">
    <property type="entry name" value="Bet v1-like"/>
    <property type="match status" value="1"/>
</dbReference>
<dbReference type="AlphaFoldDB" id="A0A941FAJ7"/>
<dbReference type="InterPro" id="IPR015879">
    <property type="entry name" value="Ring_hydroxy_dOase_asu_C_dom"/>
</dbReference>
<gene>
    <name evidence="11" type="ORF">KEF29_17230</name>
</gene>
<dbReference type="GO" id="GO:0051213">
    <property type="term" value="F:dioxygenase activity"/>
    <property type="evidence" value="ECO:0007669"/>
    <property type="project" value="UniProtKB-KW"/>
</dbReference>
<evidence type="ECO:0000259" key="10">
    <source>
        <dbReference type="PROSITE" id="PS51296"/>
    </source>
</evidence>
<organism evidence="11 12">
    <name type="scientific">Streptomyces tuirus</name>
    <dbReference type="NCBI Taxonomy" id="68278"/>
    <lineage>
        <taxon>Bacteria</taxon>
        <taxon>Bacillati</taxon>
        <taxon>Actinomycetota</taxon>
        <taxon>Actinomycetes</taxon>
        <taxon>Kitasatosporales</taxon>
        <taxon>Streptomycetaceae</taxon>
        <taxon>Streptomyces</taxon>
    </lineage>
</organism>
<comment type="caution">
    <text evidence="11">The sequence shown here is derived from an EMBL/GenBank/DDBJ whole genome shotgun (WGS) entry which is preliminary data.</text>
</comment>
<dbReference type="PRINTS" id="PR00090">
    <property type="entry name" value="RNGDIOXGNASE"/>
</dbReference>
<dbReference type="GO" id="GO:0016705">
    <property type="term" value="F:oxidoreductase activity, acting on paired donors, with incorporation or reduction of molecular oxygen"/>
    <property type="evidence" value="ECO:0007669"/>
    <property type="project" value="UniProtKB-ARBA"/>
</dbReference>
<evidence type="ECO:0000256" key="8">
    <source>
        <dbReference type="ARBA" id="ARBA00023014"/>
    </source>
</evidence>
<dbReference type="SUPFAM" id="SSF50022">
    <property type="entry name" value="ISP domain"/>
    <property type="match status" value="1"/>
</dbReference>
<feature type="domain" description="Rieske" evidence="10">
    <location>
        <begin position="24"/>
        <end position="107"/>
    </location>
</feature>
<evidence type="ECO:0000256" key="2">
    <source>
        <dbReference type="ARBA" id="ARBA00022714"/>
    </source>
</evidence>
<dbReference type="EMBL" id="JAGTPG010000002">
    <property type="protein sequence ID" value="MBR8640493.1"/>
    <property type="molecule type" value="Genomic_DNA"/>
</dbReference>
<keyword evidence="8" id="KW-0411">Iron-sulfur</keyword>
<dbReference type="PANTHER" id="PTHR43756">
    <property type="entry name" value="CHOLINE MONOOXYGENASE, CHLOROPLASTIC"/>
    <property type="match status" value="1"/>
</dbReference>
<proteinExistence type="inferred from homology"/>
<keyword evidence="6" id="KW-0560">Oxidoreductase</keyword>
<dbReference type="GO" id="GO:0005506">
    <property type="term" value="F:iron ion binding"/>
    <property type="evidence" value="ECO:0007669"/>
    <property type="project" value="InterPro"/>
</dbReference>
<dbReference type="Pfam" id="PF00848">
    <property type="entry name" value="Ring_hydroxyl_A"/>
    <property type="match status" value="1"/>
</dbReference>
<keyword evidence="9" id="KW-0520">NAD</keyword>
<keyword evidence="7" id="KW-0408">Iron</keyword>
<dbReference type="PANTHER" id="PTHR43756:SF1">
    <property type="entry name" value="3-PHENYLPROPIONATE_CINNAMIC ACID DIOXYGENASE SUBUNIT ALPHA"/>
    <property type="match status" value="1"/>
</dbReference>
<reference evidence="11 12" key="1">
    <citation type="submission" date="2021-04" db="EMBL/GenBank/DDBJ databases">
        <title>Characterization of the biosynthetic gene cluster of new lipopeptides with antitumor activity in the genome of the marine Streptomyces PHM034.</title>
        <authorList>
            <person name="Ceniceros A."/>
            <person name="Canedo L."/>
            <person name="Mendez C."/>
            <person name="Olano C."/>
            <person name="Schleissner C."/>
            <person name="Cuevas C."/>
            <person name="De La Calle F."/>
            <person name="Salas J.A."/>
        </authorList>
    </citation>
    <scope>NUCLEOTIDE SEQUENCE [LARGE SCALE GENOMIC DNA]</scope>
    <source>
        <strain evidence="11 12">PHM034</strain>
    </source>
</reference>
<evidence type="ECO:0000256" key="9">
    <source>
        <dbReference type="ARBA" id="ARBA00023027"/>
    </source>
</evidence>
<dbReference type="GO" id="GO:0004497">
    <property type="term" value="F:monooxygenase activity"/>
    <property type="evidence" value="ECO:0007669"/>
    <property type="project" value="UniProtKB-ARBA"/>
</dbReference>
<accession>A0A941FAJ7</accession>
<dbReference type="CDD" id="cd08881">
    <property type="entry name" value="RHO_alpha_C_NDO-like"/>
    <property type="match status" value="1"/>
</dbReference>
<dbReference type="InterPro" id="IPR017941">
    <property type="entry name" value="Rieske_2Fe-2S"/>
</dbReference>
<dbReference type="PROSITE" id="PS00570">
    <property type="entry name" value="RING_HYDROXYL_ALPHA"/>
    <property type="match status" value="1"/>
</dbReference>
<dbReference type="InterPro" id="IPR001663">
    <property type="entry name" value="Rng_hydr_dOase-A"/>
</dbReference>
<evidence type="ECO:0000313" key="12">
    <source>
        <dbReference type="Proteomes" id="UP000682308"/>
    </source>
</evidence>
<dbReference type="Proteomes" id="UP000682308">
    <property type="component" value="Unassembled WGS sequence"/>
</dbReference>